<evidence type="ECO:0000313" key="3">
    <source>
        <dbReference type="Proteomes" id="UP000800040"/>
    </source>
</evidence>
<feature type="compositionally biased region" description="Basic and acidic residues" evidence="1">
    <location>
        <begin position="152"/>
        <end position="164"/>
    </location>
</feature>
<reference evidence="2" key="1">
    <citation type="submission" date="2020-01" db="EMBL/GenBank/DDBJ databases">
        <authorList>
            <consortium name="DOE Joint Genome Institute"/>
            <person name="Haridas S."/>
            <person name="Albert R."/>
            <person name="Binder M."/>
            <person name="Bloem J."/>
            <person name="Labutti K."/>
            <person name="Salamov A."/>
            <person name="Andreopoulos B."/>
            <person name="Baker S.E."/>
            <person name="Barry K."/>
            <person name="Bills G."/>
            <person name="Bluhm B.H."/>
            <person name="Cannon C."/>
            <person name="Castanera R."/>
            <person name="Culley D.E."/>
            <person name="Daum C."/>
            <person name="Ezra D."/>
            <person name="Gonzalez J.B."/>
            <person name="Henrissat B."/>
            <person name="Kuo A."/>
            <person name="Liang C."/>
            <person name="Lipzen A."/>
            <person name="Lutzoni F."/>
            <person name="Magnuson J."/>
            <person name="Mondo S."/>
            <person name="Nolan M."/>
            <person name="Ohm R."/>
            <person name="Pangilinan J."/>
            <person name="Park H.-J."/>
            <person name="Ramirez L."/>
            <person name="Alfaro M."/>
            <person name="Sun H."/>
            <person name="Tritt A."/>
            <person name="Yoshinaga Y."/>
            <person name="Zwiers L.-H."/>
            <person name="Turgeon B.G."/>
            <person name="Goodwin S.B."/>
            <person name="Spatafora J.W."/>
            <person name="Crous P.W."/>
            <person name="Grigoriev I.V."/>
        </authorList>
    </citation>
    <scope>NUCLEOTIDE SEQUENCE</scope>
    <source>
        <strain evidence="2">P77</strain>
    </source>
</reference>
<gene>
    <name evidence="2" type="ORF">BDW02DRAFT_118753</name>
</gene>
<evidence type="ECO:0000256" key="1">
    <source>
        <dbReference type="SAM" id="MobiDB-lite"/>
    </source>
</evidence>
<name>A0A6A5KVA4_9PLEO</name>
<dbReference type="Proteomes" id="UP000800040">
    <property type="component" value="Unassembled WGS sequence"/>
</dbReference>
<dbReference type="AlphaFoldDB" id="A0A6A5KVA4"/>
<feature type="region of interest" description="Disordered" evidence="1">
    <location>
        <begin position="143"/>
        <end position="164"/>
    </location>
</feature>
<evidence type="ECO:0000313" key="2">
    <source>
        <dbReference type="EMBL" id="KAF1837573.1"/>
    </source>
</evidence>
<accession>A0A6A5KVA4</accession>
<keyword evidence="3" id="KW-1185">Reference proteome</keyword>
<organism evidence="2 3">
    <name type="scientific">Decorospora gaudefroyi</name>
    <dbReference type="NCBI Taxonomy" id="184978"/>
    <lineage>
        <taxon>Eukaryota</taxon>
        <taxon>Fungi</taxon>
        <taxon>Dikarya</taxon>
        <taxon>Ascomycota</taxon>
        <taxon>Pezizomycotina</taxon>
        <taxon>Dothideomycetes</taxon>
        <taxon>Pleosporomycetidae</taxon>
        <taxon>Pleosporales</taxon>
        <taxon>Pleosporineae</taxon>
        <taxon>Pleosporaceae</taxon>
        <taxon>Decorospora</taxon>
    </lineage>
</organism>
<dbReference type="EMBL" id="ML975260">
    <property type="protein sequence ID" value="KAF1837573.1"/>
    <property type="molecule type" value="Genomic_DNA"/>
</dbReference>
<protein>
    <submittedName>
        <fullName evidence="2">Uncharacterized protein</fullName>
    </submittedName>
</protein>
<sequence>MPAMTGVIGLGTRRRRPKQLIRTSPWPKTATATVLPNIFDLAGRSRANVPHIPQPYVYDSTKPCLYLDTSQALPIKSYIRCISSIIPKISATAILSAHTFGVYESHFPTNLPLHDNKTTSAQCAVANNEPWIYTRLSHARRIQSNCQPPQPHPREPHEASYGEPSREQIALFGPHFLHSRKKGEGIRPISKRAKQSPQAPIYPTLPCLPKFSSGSRRRTTARLMRCGWTRLFLNLSARN</sequence>
<proteinExistence type="predicted"/>